<keyword evidence="2" id="KW-0378">Hydrolase</keyword>
<evidence type="ECO:0000313" key="2">
    <source>
        <dbReference type="EMBL" id="MDO0878792.1"/>
    </source>
</evidence>
<evidence type="ECO:0000313" key="3">
    <source>
        <dbReference type="Proteomes" id="UP001176117"/>
    </source>
</evidence>
<dbReference type="PANTHER" id="PTHR30562:SF1">
    <property type="entry name" value="UVRABC SYSTEM PROTEIN C"/>
    <property type="match status" value="1"/>
</dbReference>
<dbReference type="CDD" id="cd10434">
    <property type="entry name" value="GIY-YIG_UvrC_Cho"/>
    <property type="match status" value="1"/>
</dbReference>
<reference evidence="2" key="1">
    <citation type="submission" date="2022-05" db="EMBL/GenBank/DDBJ databases">
        <title>Genome-based reclassification of Anoxybacillus salavatliensis Cihan et al. as a later heterotypic synonym of Anoxybacillus gonensis Belduz et al. 2003.</title>
        <authorList>
            <person name="Inan Bektas K."/>
            <person name="Guler H.I."/>
            <person name="Belduz A.O."/>
            <person name="Canakci S."/>
        </authorList>
    </citation>
    <scope>NUCLEOTIDE SEQUENCE</scope>
    <source>
        <strain evidence="2">NCIMB 13933</strain>
    </source>
</reference>
<dbReference type="Pfam" id="PF01541">
    <property type="entry name" value="GIY-YIG"/>
    <property type="match status" value="1"/>
</dbReference>
<dbReference type="RefSeq" id="WP_302010258.1">
    <property type="nucleotide sequence ID" value="NZ_JAMOGB010000020.1"/>
</dbReference>
<proteinExistence type="predicted"/>
<accession>A0AAW7TN25</accession>
<dbReference type="PANTHER" id="PTHR30562">
    <property type="entry name" value="UVRC/OXIDOREDUCTASE"/>
    <property type="match status" value="1"/>
</dbReference>
<dbReference type="Gene3D" id="3.40.1440.10">
    <property type="entry name" value="GIY-YIG endonuclease"/>
    <property type="match status" value="1"/>
</dbReference>
<dbReference type="SMART" id="SM00465">
    <property type="entry name" value="GIYc"/>
    <property type="match status" value="1"/>
</dbReference>
<keyword evidence="2" id="KW-0255">Endonuclease</keyword>
<evidence type="ECO:0000259" key="1">
    <source>
        <dbReference type="PROSITE" id="PS50164"/>
    </source>
</evidence>
<sequence length="144" mass="17079">MIKIDVPKEDIAVRVNNIELIPRKSGIYLLYEEDKNLLYIGKAENLRDRVKVHVSGQDFSSRKFSRLIQSISCIFVSCPMERDIYETYMINVLKPSFNTKKVYLYESEIMKNRRLKRRKKIEEENSLRSEKNVIDINIPDDFSL</sequence>
<dbReference type="Proteomes" id="UP001176117">
    <property type="component" value="Unassembled WGS sequence"/>
</dbReference>
<dbReference type="InterPro" id="IPR000305">
    <property type="entry name" value="GIY-YIG_endonuc"/>
</dbReference>
<dbReference type="InterPro" id="IPR050066">
    <property type="entry name" value="UvrABC_protein_C"/>
</dbReference>
<dbReference type="GO" id="GO:0006289">
    <property type="term" value="P:nucleotide-excision repair"/>
    <property type="evidence" value="ECO:0007669"/>
    <property type="project" value="InterPro"/>
</dbReference>
<comment type="caution">
    <text evidence="2">The sequence shown here is derived from an EMBL/GenBank/DDBJ whole genome shotgun (WGS) entry which is preliminary data.</text>
</comment>
<name>A0AAW7TN25_9BACL</name>
<dbReference type="GO" id="GO:0004519">
    <property type="term" value="F:endonuclease activity"/>
    <property type="evidence" value="ECO:0007669"/>
    <property type="project" value="UniProtKB-KW"/>
</dbReference>
<dbReference type="SUPFAM" id="SSF82771">
    <property type="entry name" value="GIY-YIG endonuclease"/>
    <property type="match status" value="1"/>
</dbReference>
<keyword evidence="2" id="KW-0540">Nuclease</keyword>
<gene>
    <name evidence="2" type="ORF">NBU54_14090</name>
</gene>
<keyword evidence="3" id="KW-1185">Reference proteome</keyword>
<dbReference type="InterPro" id="IPR035901">
    <property type="entry name" value="GIY-YIG_endonuc_sf"/>
</dbReference>
<feature type="domain" description="GIY-YIG" evidence="1">
    <location>
        <begin position="23"/>
        <end position="99"/>
    </location>
</feature>
<dbReference type="EMBL" id="JAMOGB010000020">
    <property type="protein sequence ID" value="MDO0878792.1"/>
    <property type="molecule type" value="Genomic_DNA"/>
</dbReference>
<dbReference type="GO" id="GO:0009380">
    <property type="term" value="C:excinuclease repair complex"/>
    <property type="evidence" value="ECO:0007669"/>
    <property type="project" value="TreeGrafter"/>
</dbReference>
<dbReference type="InterPro" id="IPR047296">
    <property type="entry name" value="GIY-YIG_UvrC_Cho"/>
</dbReference>
<organism evidence="2 3">
    <name type="scientific">Anoxybacillus gonensis</name>
    <dbReference type="NCBI Taxonomy" id="198467"/>
    <lineage>
        <taxon>Bacteria</taxon>
        <taxon>Bacillati</taxon>
        <taxon>Bacillota</taxon>
        <taxon>Bacilli</taxon>
        <taxon>Bacillales</taxon>
        <taxon>Anoxybacillaceae</taxon>
        <taxon>Anoxybacillus</taxon>
    </lineage>
</organism>
<dbReference type="AlphaFoldDB" id="A0AAW7TN25"/>
<protein>
    <submittedName>
        <fullName evidence="2">Nucleotide excision repair endonuclease</fullName>
    </submittedName>
</protein>
<dbReference type="PROSITE" id="PS50164">
    <property type="entry name" value="GIY_YIG"/>
    <property type="match status" value="1"/>
</dbReference>